<dbReference type="AlphaFoldDB" id="A0A4Y7NKE9"/>
<dbReference type="PANTHER" id="PTHR14894:SF0">
    <property type="entry name" value="CDK5 REGULATORY SUBUNIT-ASSOCIATED PROTEIN 3"/>
    <property type="match status" value="1"/>
</dbReference>
<comment type="similarity">
    <text evidence="1">Belongs to the CDK5RAP3 family.</text>
</comment>
<proteinExistence type="evidence at transcript level"/>
<gene>
    <name evidence="2" type="primary">EOG090X07S9</name>
</gene>
<dbReference type="GO" id="GO:0007346">
    <property type="term" value="P:regulation of mitotic cell cycle"/>
    <property type="evidence" value="ECO:0007669"/>
    <property type="project" value="TreeGrafter"/>
</dbReference>
<organism evidence="2">
    <name type="scientific">Moina brachiata</name>
    <dbReference type="NCBI Taxonomy" id="675436"/>
    <lineage>
        <taxon>Eukaryota</taxon>
        <taxon>Metazoa</taxon>
        <taxon>Ecdysozoa</taxon>
        <taxon>Arthropoda</taxon>
        <taxon>Crustacea</taxon>
        <taxon>Branchiopoda</taxon>
        <taxon>Diplostraca</taxon>
        <taxon>Cladocera</taxon>
        <taxon>Anomopoda</taxon>
        <taxon>Moinidae</taxon>
        <taxon>Moina</taxon>
    </lineage>
</organism>
<dbReference type="Pfam" id="PF05600">
    <property type="entry name" value="CDK5RAP3"/>
    <property type="match status" value="1"/>
</dbReference>
<name>A0A4Y7NKE9_9CRUS</name>
<evidence type="ECO:0000313" key="2">
    <source>
        <dbReference type="EMBL" id="SVE93064.1"/>
    </source>
</evidence>
<protein>
    <submittedName>
        <fullName evidence="2">EOG090X07S9</fullName>
    </submittedName>
</protein>
<evidence type="ECO:0000256" key="1">
    <source>
        <dbReference type="ARBA" id="ARBA00007478"/>
    </source>
</evidence>
<dbReference type="InterPro" id="IPR008491">
    <property type="entry name" value="CDK5RAP3"/>
</dbReference>
<dbReference type="PANTHER" id="PTHR14894">
    <property type="entry name" value="CDK5 REGULATORY SUBUNIT-ASSOCIATED PROTEIN 3"/>
    <property type="match status" value="1"/>
</dbReference>
<sequence length="505" mass="57084">MQEQNIPIDIQTSKLLDWVINRRHCTKTWPQQITAVRSKITSAIQDMPEHEGITKLLTGTYINYFHCLQIVEILKETEKDTKSMFGRYGSQRMKDWQEIVKLYEKDNVFLAEASQMLMRNVAYEIPAIKKSIVKCEQVQHECEKREADCTKNAQEFRDKYKSLCNQIGITGDHIKKELADLIVCLPEMYKEVATQAKKIKDASGYYQSFVGKMLGKNADFPCVPLLQYIIEHGNTTVYEWRYGEPPLRIEEPPLLINIESEDTTAESNDGIDFGDAAIDFGTEDVELETGDIDWGQIDMLNDAHEAMVDFSATEDALAGIVIQETGVEGGVAKENEALSLLDYHKTRNMFIDDIAELVAFLRQRLAEIKVTSNQSQMSFSLSQSHSGAEVSCQQIEEMLSLVLLVNDAINRPKLKNLALIRESPGYVDRIASSVQQQLKLADKMESNKKAVAEKRAATAAEQARLQPLLKKLIERTRELQGDIAKAISKKYNNRPVHITGGVTTI</sequence>
<dbReference type="GO" id="GO:0012505">
    <property type="term" value="C:endomembrane system"/>
    <property type="evidence" value="ECO:0007669"/>
    <property type="project" value="TreeGrafter"/>
</dbReference>
<dbReference type="EMBL" id="LR023445">
    <property type="protein sequence ID" value="SVE93064.1"/>
    <property type="molecule type" value="mRNA"/>
</dbReference>
<accession>A0A4Y7NKE9</accession>
<reference evidence="2" key="1">
    <citation type="submission" date="2018-08" db="EMBL/GenBank/DDBJ databases">
        <authorList>
            <person name="Cornetti L."/>
        </authorList>
    </citation>
    <scope>NUCLEOTIDE SEQUENCE</scope>
    <source>
        <strain evidence="2">DE-FRO-2-1</strain>
    </source>
</reference>